<organism evidence="3 4">
    <name type="scientific">Streptomyces luteolus</name>
    <dbReference type="NCBI Taxonomy" id="3043615"/>
    <lineage>
        <taxon>Bacteria</taxon>
        <taxon>Bacillati</taxon>
        <taxon>Actinomycetota</taxon>
        <taxon>Actinomycetes</taxon>
        <taxon>Kitasatosporales</taxon>
        <taxon>Streptomycetaceae</taxon>
        <taxon>Streptomyces</taxon>
    </lineage>
</organism>
<dbReference type="Proteomes" id="UP001237105">
    <property type="component" value="Unassembled WGS sequence"/>
</dbReference>
<feature type="transmembrane region" description="Helical" evidence="2">
    <location>
        <begin position="84"/>
        <end position="103"/>
    </location>
</feature>
<keyword evidence="2" id="KW-1133">Transmembrane helix</keyword>
<evidence type="ECO:0000313" key="4">
    <source>
        <dbReference type="Proteomes" id="UP001237105"/>
    </source>
</evidence>
<accession>A0ABT6T1V3</accession>
<evidence type="ECO:0000256" key="1">
    <source>
        <dbReference type="SAM" id="MobiDB-lite"/>
    </source>
</evidence>
<keyword evidence="2" id="KW-0812">Transmembrane</keyword>
<keyword evidence="4" id="KW-1185">Reference proteome</keyword>
<keyword evidence="2" id="KW-0472">Membrane</keyword>
<name>A0ABT6T1V3_9ACTN</name>
<evidence type="ECO:0000313" key="3">
    <source>
        <dbReference type="EMBL" id="MDI3421837.1"/>
    </source>
</evidence>
<reference evidence="3 4" key="1">
    <citation type="submission" date="2023-05" db="EMBL/GenBank/DDBJ databases">
        <title>Draft genome sequence of Streptomyces sp. B-S-A12 isolated from a cave soil in Thailand.</title>
        <authorList>
            <person name="Chamroensaksri N."/>
            <person name="Muangham S."/>
        </authorList>
    </citation>
    <scope>NUCLEOTIDE SEQUENCE [LARGE SCALE GENOMIC DNA]</scope>
    <source>
        <strain evidence="3 4">B-S-A12</strain>
    </source>
</reference>
<sequence length="237" mass="25670">MSPRDHREHRDRRDHRDPNDPPADPLMAAITGEDPPDELRADPAYRAAVTDVALLRAELHRLGDALGRPPEPLPPPRTRTRRTALFALAASCAAALLGGTIWLSAAPGREGGQGAGGAAMTAEGAIACARLIVEGTVVRVDSLPGALQDRITLDVTRSYKPEKRGGHEVSFVMDVNVDPRLRPGDHTLVLVPRGSVHPSHWSTGEDVARERAWIERALPGAREMTCGWPRDDTRPDV</sequence>
<dbReference type="EMBL" id="JASCIS010000029">
    <property type="protein sequence ID" value="MDI3421837.1"/>
    <property type="molecule type" value="Genomic_DNA"/>
</dbReference>
<dbReference type="RefSeq" id="WP_282537704.1">
    <property type="nucleotide sequence ID" value="NZ_JASCIS010000029.1"/>
</dbReference>
<protein>
    <submittedName>
        <fullName evidence="3">Uncharacterized protein</fullName>
    </submittedName>
</protein>
<proteinExistence type="predicted"/>
<gene>
    <name evidence="3" type="ORF">QIT00_25345</name>
</gene>
<evidence type="ECO:0000256" key="2">
    <source>
        <dbReference type="SAM" id="Phobius"/>
    </source>
</evidence>
<comment type="caution">
    <text evidence="3">The sequence shown here is derived from an EMBL/GenBank/DDBJ whole genome shotgun (WGS) entry which is preliminary data.</text>
</comment>
<feature type="region of interest" description="Disordered" evidence="1">
    <location>
        <begin position="1"/>
        <end position="40"/>
    </location>
</feature>